<dbReference type="AlphaFoldDB" id="A0A250KUN2"/>
<dbReference type="Proteomes" id="UP000266313">
    <property type="component" value="Chromosome"/>
</dbReference>
<keyword evidence="2" id="KW-0418">Kinase</keyword>
<proteinExistence type="predicted"/>
<dbReference type="KEGG" id="mmai:sS8_3422"/>
<keyword evidence="2" id="KW-0808">Transferase</keyword>
<feature type="region of interest" description="Disordered" evidence="1">
    <location>
        <begin position="40"/>
        <end position="74"/>
    </location>
</feature>
<evidence type="ECO:0000313" key="2">
    <source>
        <dbReference type="EMBL" id="BBA35360.1"/>
    </source>
</evidence>
<evidence type="ECO:0000256" key="1">
    <source>
        <dbReference type="SAM" id="MobiDB-lite"/>
    </source>
</evidence>
<reference evidence="2 3" key="1">
    <citation type="submission" date="2016-12" db="EMBL/GenBank/DDBJ databases">
        <title>Genome sequencing of Methylocaldum marinum.</title>
        <authorList>
            <person name="Takeuchi M."/>
            <person name="Kamagata Y."/>
            <person name="Hiraoka S."/>
            <person name="Oshima K."/>
            <person name="Hattori M."/>
            <person name="Iwasaki W."/>
        </authorList>
    </citation>
    <scope>NUCLEOTIDE SEQUENCE [LARGE SCALE GENOMIC DNA]</scope>
    <source>
        <strain evidence="2 3">S8</strain>
    </source>
</reference>
<sequence>MQGGVIFDQDGSGGYVRFGMVDPLGLDIPEQAMLEQLGHGPFVSDQRDSDADSGRNLVVNNGNRFGHRTPLEPE</sequence>
<dbReference type="GO" id="GO:0016301">
    <property type="term" value="F:kinase activity"/>
    <property type="evidence" value="ECO:0007669"/>
    <property type="project" value="UniProtKB-KW"/>
</dbReference>
<name>A0A250KUN2_9GAMM</name>
<keyword evidence="3" id="KW-1185">Reference proteome</keyword>
<organism evidence="2 3">
    <name type="scientific">Methylocaldum marinum</name>
    <dbReference type="NCBI Taxonomy" id="1432792"/>
    <lineage>
        <taxon>Bacteria</taxon>
        <taxon>Pseudomonadati</taxon>
        <taxon>Pseudomonadota</taxon>
        <taxon>Gammaproteobacteria</taxon>
        <taxon>Methylococcales</taxon>
        <taxon>Methylococcaceae</taxon>
        <taxon>Methylocaldum</taxon>
    </lineage>
</organism>
<dbReference type="EMBL" id="AP017928">
    <property type="protein sequence ID" value="BBA35360.1"/>
    <property type="molecule type" value="Genomic_DNA"/>
</dbReference>
<gene>
    <name evidence="2" type="ORF">sS8_3422</name>
</gene>
<evidence type="ECO:0000313" key="3">
    <source>
        <dbReference type="Proteomes" id="UP000266313"/>
    </source>
</evidence>
<accession>A0A250KUN2</accession>
<protein>
    <submittedName>
        <fullName evidence="2">Carbohydrate kinase</fullName>
    </submittedName>
</protein>